<name>A0ABR3MBW3_9TELE</name>
<comment type="caution">
    <text evidence="1">The sequence shown here is derived from an EMBL/GenBank/DDBJ whole genome shotgun (WGS) entry which is preliminary data.</text>
</comment>
<keyword evidence="2" id="KW-1185">Reference proteome</keyword>
<evidence type="ECO:0000313" key="1">
    <source>
        <dbReference type="EMBL" id="KAL1261776.1"/>
    </source>
</evidence>
<organism evidence="1 2">
    <name type="scientific">Cirrhinus molitorella</name>
    <name type="common">mud carp</name>
    <dbReference type="NCBI Taxonomy" id="172907"/>
    <lineage>
        <taxon>Eukaryota</taxon>
        <taxon>Metazoa</taxon>
        <taxon>Chordata</taxon>
        <taxon>Craniata</taxon>
        <taxon>Vertebrata</taxon>
        <taxon>Euteleostomi</taxon>
        <taxon>Actinopterygii</taxon>
        <taxon>Neopterygii</taxon>
        <taxon>Teleostei</taxon>
        <taxon>Ostariophysi</taxon>
        <taxon>Cypriniformes</taxon>
        <taxon>Cyprinidae</taxon>
        <taxon>Labeoninae</taxon>
        <taxon>Labeonini</taxon>
        <taxon>Cirrhinus</taxon>
    </lineage>
</organism>
<dbReference type="EMBL" id="JAYMGO010000014">
    <property type="protein sequence ID" value="KAL1261776.1"/>
    <property type="molecule type" value="Genomic_DNA"/>
</dbReference>
<proteinExistence type="predicted"/>
<sequence length="142" mass="16005">MENVINKACLCQLEQAICCLPKPLSEQRKQIFLVERGAESPTGADWSCVLSSTVPLHLPLLESVGKRSHPRRRDTFPCGRQENSRYLPVTVTQPKDETRMGQIRHMHASKCLVRILASTSFPAFPTCWLSLIQCHVPGKPRL</sequence>
<accession>A0ABR3MBW3</accession>
<protein>
    <submittedName>
        <fullName evidence="1">Uncharacterized protein</fullName>
    </submittedName>
</protein>
<reference evidence="1 2" key="1">
    <citation type="submission" date="2023-09" db="EMBL/GenBank/DDBJ databases">
        <authorList>
            <person name="Wang M."/>
        </authorList>
    </citation>
    <scope>NUCLEOTIDE SEQUENCE [LARGE SCALE GENOMIC DNA]</scope>
    <source>
        <strain evidence="1">GT-2023</strain>
        <tissue evidence="1">Liver</tissue>
    </source>
</reference>
<gene>
    <name evidence="1" type="ORF">QQF64_007041</name>
</gene>
<evidence type="ECO:0000313" key="2">
    <source>
        <dbReference type="Proteomes" id="UP001558613"/>
    </source>
</evidence>
<dbReference type="Proteomes" id="UP001558613">
    <property type="component" value="Unassembled WGS sequence"/>
</dbReference>